<proteinExistence type="predicted"/>
<dbReference type="RefSeq" id="WP_049964449.1">
    <property type="nucleotide sequence ID" value="NZ_CP101873.1"/>
</dbReference>
<keyword evidence="3" id="KW-1185">Reference proteome</keyword>
<dbReference type="AlphaFoldDB" id="A0AAF0PDP3"/>
<protein>
    <submittedName>
        <fullName evidence="2">Uncharacterized protein</fullName>
    </submittedName>
</protein>
<dbReference type="Pfam" id="PF25931">
    <property type="entry name" value="DUF7976"/>
    <property type="match status" value="1"/>
</dbReference>
<evidence type="ECO:0000313" key="2">
    <source>
        <dbReference type="EMBL" id="WMT08726.1"/>
    </source>
</evidence>
<evidence type="ECO:0000313" key="3">
    <source>
        <dbReference type="Proteomes" id="UP001224926"/>
    </source>
</evidence>
<accession>A0AAF0PDP3</accession>
<reference evidence="2 3" key="1">
    <citation type="submission" date="2022-07" db="EMBL/GenBank/DDBJ databases">
        <title>Two temperate virus in Haloterrigena jeotgali A29.</title>
        <authorList>
            <person name="Deng X."/>
        </authorList>
    </citation>
    <scope>NUCLEOTIDE SEQUENCE [LARGE SCALE GENOMIC DNA]</scope>
    <source>
        <strain evidence="2 3">A29</strain>
    </source>
</reference>
<dbReference type="EMBL" id="CP101873">
    <property type="protein sequence ID" value="WMT08726.1"/>
    <property type="molecule type" value="Genomic_DNA"/>
</dbReference>
<gene>
    <name evidence="2" type="ORF">NP511_03610</name>
</gene>
<sequence length="82" mass="9218">MTDGSEADGAGADEFEPDPERVDRLREIADDVRGETSESKQLANILYRTSDLYDEDEETSPEEIVRNVKFILEVNERGGLGR</sequence>
<evidence type="ECO:0000256" key="1">
    <source>
        <dbReference type="SAM" id="MobiDB-lite"/>
    </source>
</evidence>
<name>A0AAF0PDP3_9EURY</name>
<dbReference type="GeneID" id="39860688"/>
<dbReference type="GeneID" id="84212997"/>
<dbReference type="InterPro" id="IPR058282">
    <property type="entry name" value="DUF7976"/>
</dbReference>
<feature type="region of interest" description="Disordered" evidence="1">
    <location>
        <begin position="1"/>
        <end position="22"/>
    </location>
</feature>
<dbReference type="Proteomes" id="UP001224926">
    <property type="component" value="Chromosome"/>
</dbReference>
<organism evidence="2 3">
    <name type="scientific">Natrinema thermotolerans</name>
    <dbReference type="NCBI Taxonomy" id="121872"/>
    <lineage>
        <taxon>Archaea</taxon>
        <taxon>Methanobacteriati</taxon>
        <taxon>Methanobacteriota</taxon>
        <taxon>Stenosarchaea group</taxon>
        <taxon>Halobacteria</taxon>
        <taxon>Halobacteriales</taxon>
        <taxon>Natrialbaceae</taxon>
        <taxon>Natrinema</taxon>
    </lineage>
</organism>